<name>A0A0V0YYB9_9BILA</name>
<comment type="caution">
    <text evidence="1">The sequence shown here is derived from an EMBL/GenBank/DDBJ whole genome shotgun (WGS) entry which is preliminary data.</text>
</comment>
<sequence length="102" mass="11218">MQYHEAACPFGCTWLDRSPFVALALATWWSAQQSSSVQGPFPWLPQGRQRRSTVAIHSRVAAISRVHSTTSGLSGVFPTYNIDSVDRLGCLLLEHISICSAQ</sequence>
<gene>
    <name evidence="1" type="ORF">T12_9428</name>
</gene>
<accession>A0A0V0YYB9</accession>
<dbReference type="EMBL" id="JYDQ01001409">
    <property type="protein sequence ID" value="KRY05257.1"/>
    <property type="molecule type" value="Genomic_DNA"/>
</dbReference>
<dbReference type="Proteomes" id="UP000054783">
    <property type="component" value="Unassembled WGS sequence"/>
</dbReference>
<keyword evidence="2" id="KW-1185">Reference proteome</keyword>
<proteinExistence type="predicted"/>
<evidence type="ECO:0000313" key="1">
    <source>
        <dbReference type="EMBL" id="KRY05257.1"/>
    </source>
</evidence>
<evidence type="ECO:0000313" key="2">
    <source>
        <dbReference type="Proteomes" id="UP000054783"/>
    </source>
</evidence>
<protein>
    <submittedName>
        <fullName evidence="1">Uncharacterized protein</fullName>
    </submittedName>
</protein>
<dbReference type="AlphaFoldDB" id="A0A0V0YYB9"/>
<reference evidence="1 2" key="1">
    <citation type="submission" date="2015-01" db="EMBL/GenBank/DDBJ databases">
        <title>Evolution of Trichinella species and genotypes.</title>
        <authorList>
            <person name="Korhonen P.K."/>
            <person name="Edoardo P."/>
            <person name="Giuseppe L.R."/>
            <person name="Gasser R.B."/>
        </authorList>
    </citation>
    <scope>NUCLEOTIDE SEQUENCE [LARGE SCALE GENOMIC DNA]</scope>
    <source>
        <strain evidence="1">ISS2496</strain>
    </source>
</reference>
<organism evidence="1 2">
    <name type="scientific">Trichinella patagoniensis</name>
    <dbReference type="NCBI Taxonomy" id="990121"/>
    <lineage>
        <taxon>Eukaryota</taxon>
        <taxon>Metazoa</taxon>
        <taxon>Ecdysozoa</taxon>
        <taxon>Nematoda</taxon>
        <taxon>Enoplea</taxon>
        <taxon>Dorylaimia</taxon>
        <taxon>Trichinellida</taxon>
        <taxon>Trichinellidae</taxon>
        <taxon>Trichinella</taxon>
    </lineage>
</organism>